<evidence type="ECO:0000313" key="12">
    <source>
        <dbReference type="EMBL" id="KAJ3838412.1"/>
    </source>
</evidence>
<reference evidence="12" key="1">
    <citation type="submission" date="2022-08" db="EMBL/GenBank/DDBJ databases">
        <authorList>
            <consortium name="DOE Joint Genome Institute"/>
            <person name="Min B."/>
            <person name="Riley R."/>
            <person name="Sierra-Patev S."/>
            <person name="Naranjo-Ortiz M."/>
            <person name="Looney B."/>
            <person name="Konkel Z."/>
            <person name="Slot J.C."/>
            <person name="Sakamoto Y."/>
            <person name="Steenwyk J.L."/>
            <person name="Rokas A."/>
            <person name="Carro J."/>
            <person name="Camarero S."/>
            <person name="Ferreira P."/>
            <person name="Molpeceres G."/>
            <person name="Ruiz-Duenas F.J."/>
            <person name="Serrano A."/>
            <person name="Henrissat B."/>
            <person name="Drula E."/>
            <person name="Hughes K.W."/>
            <person name="Mata J.L."/>
            <person name="Ishikawa N.K."/>
            <person name="Vargas-Isla R."/>
            <person name="Ushijima S."/>
            <person name="Smith C.A."/>
            <person name="Ahrendt S."/>
            <person name="Andreopoulos W."/>
            <person name="He G."/>
            <person name="Labutti K."/>
            <person name="Lipzen A."/>
            <person name="Ng V."/>
            <person name="Sandor L."/>
            <person name="Barry K."/>
            <person name="Martinez A.T."/>
            <person name="Xiao Y."/>
            <person name="Gibbons J.G."/>
            <person name="Terashima K."/>
            <person name="Hibbett D.S."/>
            <person name="Grigoriev I.V."/>
        </authorList>
    </citation>
    <scope>NUCLEOTIDE SEQUENCE</scope>
    <source>
        <strain evidence="12">TFB9207</strain>
    </source>
</reference>
<evidence type="ECO:0000256" key="5">
    <source>
        <dbReference type="ARBA" id="ARBA00022630"/>
    </source>
</evidence>
<evidence type="ECO:0000256" key="3">
    <source>
        <dbReference type="ARBA" id="ARBA00007588"/>
    </source>
</evidence>
<evidence type="ECO:0000256" key="10">
    <source>
        <dbReference type="ARBA" id="ARBA00049248"/>
    </source>
</evidence>
<evidence type="ECO:0000256" key="8">
    <source>
        <dbReference type="ARBA" id="ARBA00023002"/>
    </source>
</evidence>
<dbReference type="SUPFAM" id="SSF51905">
    <property type="entry name" value="FAD/NAD(P)-binding domain"/>
    <property type="match status" value="1"/>
</dbReference>
<sequence>MTFIYDLIGVGFGPSNLALSGALIEKRATSSNESEQSFRNTLFFEKQSSFQWHPGMLLPGAQMQISFLKDLAMLRSPQSPLTFVNYLHCHKRLSAFIDRGSFTPSRKEFADYLKWAARYVKKHGVNVNYGQEVVTLDESDEGLITVTTRCTSNGQLNQFVTRNLVLSPGGSANIPGVLKPLLKDPSITDRSTFLHSSEYKDRVVKLLNSVTSDKQRPLKIAVIGGGQSSAEVTINLRDLLSNVPFGKDSAVGHQIDMLIRKGSLKPSDDSQFSNDIFAPESTHNWFNTCEQGRERLMAEYKDTNYSVVNPRTIAALHEILYDQKIDDAIAARNPKSQKPCGPRINIRPHTGIISPSRYDEGSKTFSLALQNMQSGEVFEDQTYDAIICATGYQRYSWIDMFRASERLSQRFGLGNDAPIRLVPFSQQAKYVVDPRGHDSSFPNAPSPGSSAVTTPISSASADDIVQQQTTPMSLYITRRYRLLPIASTEIDSEKALKARIYIQGLEETTHGLSDTLLSVISCRAGEIVDDLFTED</sequence>
<comment type="cofactor">
    <cofactor evidence="1">
        <name>FAD</name>
        <dbReference type="ChEBI" id="CHEBI:57692"/>
    </cofactor>
</comment>
<dbReference type="AlphaFoldDB" id="A0AA38UHG2"/>
<keyword evidence="6" id="KW-0274">FAD</keyword>
<evidence type="ECO:0000313" key="13">
    <source>
        <dbReference type="Proteomes" id="UP001163846"/>
    </source>
</evidence>
<comment type="catalytic activity">
    <reaction evidence="9">
        <text>L-ornithine + NADPH + O2 = N(5)-hydroxy-L-ornithine + NADP(+) + H2O</text>
        <dbReference type="Rhea" id="RHEA:41508"/>
        <dbReference type="ChEBI" id="CHEBI:15377"/>
        <dbReference type="ChEBI" id="CHEBI:15379"/>
        <dbReference type="ChEBI" id="CHEBI:46911"/>
        <dbReference type="ChEBI" id="CHEBI:57783"/>
        <dbReference type="ChEBI" id="CHEBI:58349"/>
        <dbReference type="ChEBI" id="CHEBI:78275"/>
        <dbReference type="EC" id="1.14.13.196"/>
    </reaction>
</comment>
<keyword evidence="7" id="KW-0521">NADP</keyword>
<keyword evidence="5" id="KW-0285">Flavoprotein</keyword>
<evidence type="ECO:0000256" key="11">
    <source>
        <dbReference type="SAM" id="MobiDB-lite"/>
    </source>
</evidence>
<comment type="pathway">
    <text evidence="2">Siderophore biosynthesis.</text>
</comment>
<dbReference type="EC" id="1.14.13.196" evidence="4"/>
<dbReference type="PANTHER" id="PTHR42802:SF1">
    <property type="entry name" value="L-ORNITHINE N(5)-MONOOXYGENASE"/>
    <property type="match status" value="1"/>
</dbReference>
<evidence type="ECO:0000256" key="9">
    <source>
        <dbReference type="ARBA" id="ARBA00047598"/>
    </source>
</evidence>
<comment type="caution">
    <text evidence="12">The sequence shown here is derived from an EMBL/GenBank/DDBJ whole genome shotgun (WGS) entry which is preliminary data.</text>
</comment>
<dbReference type="Proteomes" id="UP001163846">
    <property type="component" value="Unassembled WGS sequence"/>
</dbReference>
<organism evidence="12 13">
    <name type="scientific">Lentinula raphanica</name>
    <dbReference type="NCBI Taxonomy" id="153919"/>
    <lineage>
        <taxon>Eukaryota</taxon>
        <taxon>Fungi</taxon>
        <taxon>Dikarya</taxon>
        <taxon>Basidiomycota</taxon>
        <taxon>Agaricomycotina</taxon>
        <taxon>Agaricomycetes</taxon>
        <taxon>Agaricomycetidae</taxon>
        <taxon>Agaricales</taxon>
        <taxon>Marasmiineae</taxon>
        <taxon>Omphalotaceae</taxon>
        <taxon>Lentinula</taxon>
    </lineage>
</organism>
<dbReference type="GO" id="GO:0006879">
    <property type="term" value="P:intracellular iron ion homeostasis"/>
    <property type="evidence" value="ECO:0007669"/>
    <property type="project" value="TreeGrafter"/>
</dbReference>
<dbReference type="GO" id="GO:0016491">
    <property type="term" value="F:oxidoreductase activity"/>
    <property type="evidence" value="ECO:0007669"/>
    <property type="project" value="UniProtKB-KW"/>
</dbReference>
<feature type="compositionally biased region" description="Polar residues" evidence="11">
    <location>
        <begin position="440"/>
        <end position="454"/>
    </location>
</feature>
<evidence type="ECO:0000256" key="7">
    <source>
        <dbReference type="ARBA" id="ARBA00022857"/>
    </source>
</evidence>
<dbReference type="Gene3D" id="3.50.50.60">
    <property type="entry name" value="FAD/NAD(P)-binding domain"/>
    <property type="match status" value="1"/>
</dbReference>
<proteinExistence type="inferred from homology"/>
<feature type="region of interest" description="Disordered" evidence="11">
    <location>
        <begin position="435"/>
        <end position="454"/>
    </location>
</feature>
<evidence type="ECO:0000256" key="1">
    <source>
        <dbReference type="ARBA" id="ARBA00001974"/>
    </source>
</evidence>
<dbReference type="Pfam" id="PF13434">
    <property type="entry name" value="Lys_Orn_oxgnase"/>
    <property type="match status" value="1"/>
</dbReference>
<comment type="catalytic activity">
    <reaction evidence="10">
        <text>L-ornithine + NADH + O2 = N(5)-hydroxy-L-ornithine + NAD(+) + H2O</text>
        <dbReference type="Rhea" id="RHEA:41512"/>
        <dbReference type="ChEBI" id="CHEBI:15377"/>
        <dbReference type="ChEBI" id="CHEBI:15379"/>
        <dbReference type="ChEBI" id="CHEBI:46911"/>
        <dbReference type="ChEBI" id="CHEBI:57540"/>
        <dbReference type="ChEBI" id="CHEBI:57945"/>
        <dbReference type="ChEBI" id="CHEBI:78275"/>
        <dbReference type="EC" id="1.14.13.196"/>
    </reaction>
</comment>
<dbReference type="PANTHER" id="PTHR42802">
    <property type="entry name" value="MONOOXYGENASE"/>
    <property type="match status" value="1"/>
</dbReference>
<evidence type="ECO:0000256" key="2">
    <source>
        <dbReference type="ARBA" id="ARBA00004924"/>
    </source>
</evidence>
<dbReference type="InterPro" id="IPR025700">
    <property type="entry name" value="Lys/Orn_oxygenase"/>
</dbReference>
<evidence type="ECO:0000256" key="6">
    <source>
        <dbReference type="ARBA" id="ARBA00022827"/>
    </source>
</evidence>
<dbReference type="EMBL" id="MU806184">
    <property type="protein sequence ID" value="KAJ3838412.1"/>
    <property type="molecule type" value="Genomic_DNA"/>
</dbReference>
<keyword evidence="13" id="KW-1185">Reference proteome</keyword>
<dbReference type="InterPro" id="IPR036188">
    <property type="entry name" value="FAD/NAD-bd_sf"/>
</dbReference>
<keyword evidence="8" id="KW-0560">Oxidoreductase</keyword>
<evidence type="ECO:0000256" key="4">
    <source>
        <dbReference type="ARBA" id="ARBA00012881"/>
    </source>
</evidence>
<accession>A0AA38UHG2</accession>
<name>A0AA38UHG2_9AGAR</name>
<gene>
    <name evidence="12" type="ORF">F5878DRAFT_619695</name>
</gene>
<comment type="similarity">
    <text evidence="3">Belongs to the lysine N(6)-hydroxylase/L-ornithine N(5)-oxygenase family.</text>
</comment>
<protein>
    <recommendedName>
        <fullName evidence="4">L-ornithine N(5)-monooxygenase [NAD(P)H]</fullName>
        <ecNumber evidence="4">1.14.13.196</ecNumber>
    </recommendedName>
</protein>